<dbReference type="EMBL" id="CACRXK020002353">
    <property type="protein sequence ID" value="CAB3993911.1"/>
    <property type="molecule type" value="Genomic_DNA"/>
</dbReference>
<name>A0A6S7HDR6_PARCT</name>
<reference evidence="2" key="1">
    <citation type="submission" date="2020-04" db="EMBL/GenBank/DDBJ databases">
        <authorList>
            <person name="Alioto T."/>
            <person name="Alioto T."/>
            <person name="Gomez Garrido J."/>
        </authorList>
    </citation>
    <scope>NUCLEOTIDE SEQUENCE</scope>
    <source>
        <strain evidence="2">A484AB</strain>
    </source>
</reference>
<dbReference type="Pfam" id="PF13358">
    <property type="entry name" value="DDE_3"/>
    <property type="match status" value="1"/>
</dbReference>
<comment type="caution">
    <text evidence="2">The sequence shown here is derived from an EMBL/GenBank/DDBJ whole genome shotgun (WGS) entry which is preliminary data.</text>
</comment>
<dbReference type="InterPro" id="IPR012337">
    <property type="entry name" value="RNaseH-like_sf"/>
</dbReference>
<evidence type="ECO:0000313" key="2">
    <source>
        <dbReference type="EMBL" id="CAB3993911.1"/>
    </source>
</evidence>
<dbReference type="InterPro" id="IPR038717">
    <property type="entry name" value="Tc1-like_DDE_dom"/>
</dbReference>
<dbReference type="OrthoDB" id="10051057at2759"/>
<organism evidence="2 3">
    <name type="scientific">Paramuricea clavata</name>
    <name type="common">Red gorgonian</name>
    <name type="synonym">Violescent sea-whip</name>
    <dbReference type="NCBI Taxonomy" id="317549"/>
    <lineage>
        <taxon>Eukaryota</taxon>
        <taxon>Metazoa</taxon>
        <taxon>Cnidaria</taxon>
        <taxon>Anthozoa</taxon>
        <taxon>Octocorallia</taxon>
        <taxon>Malacalcyonacea</taxon>
        <taxon>Plexauridae</taxon>
        <taxon>Paramuricea</taxon>
    </lineage>
</organism>
<gene>
    <name evidence="2" type="ORF">PACLA_8A082966</name>
</gene>
<dbReference type="SUPFAM" id="SSF53098">
    <property type="entry name" value="Ribonuclease H-like"/>
    <property type="match status" value="1"/>
</dbReference>
<protein>
    <submittedName>
        <fullName evidence="2">Transposable element Tcb1 transposase</fullName>
    </submittedName>
</protein>
<dbReference type="GO" id="GO:0003676">
    <property type="term" value="F:nucleic acid binding"/>
    <property type="evidence" value="ECO:0007669"/>
    <property type="project" value="InterPro"/>
</dbReference>
<evidence type="ECO:0000259" key="1">
    <source>
        <dbReference type="Pfam" id="PF13358"/>
    </source>
</evidence>
<dbReference type="Proteomes" id="UP001152795">
    <property type="component" value="Unassembled WGS sequence"/>
</dbReference>
<keyword evidence="3" id="KW-1185">Reference proteome</keyword>
<evidence type="ECO:0000313" key="3">
    <source>
        <dbReference type="Proteomes" id="UP001152795"/>
    </source>
</evidence>
<dbReference type="AlphaFoldDB" id="A0A6S7HDR6"/>
<accession>A0A6S7HDR6</accession>
<feature type="domain" description="Tc1-like transposase DDE" evidence="1">
    <location>
        <begin position="87"/>
        <end position="219"/>
    </location>
</feature>
<dbReference type="Gene3D" id="3.30.420.10">
    <property type="entry name" value="Ribonuclease H-like superfamily/Ribonuclease H"/>
    <property type="match status" value="1"/>
</dbReference>
<proteinExistence type="predicted"/>
<sequence length="272" mass="31433">MVECGFDSQRVHQRTVSRYLNRNGFYMRQARKKGLLNDKDKRLRLSYAREMTRVLRDHPDYYTNHVAFYLDAVSFVHKNDPRKAAIQPKSRVWRKKGEGLAVTAKGSKTLAGGRRLHVLAAIAWGKGIILSKVYDKMNGDFFAEFVQNNFNLCFGKAGPKTGRKRLFVMDNDPCQTSKKAMLALTQIECNLHRIPPRSPDINPIENVFHLVKKILHREAIEKNITKESFDAFKTRVLRCLNTFKITTIDKTIGSMPKRIEEIRSSRGKRSKY</sequence>
<dbReference type="InterPro" id="IPR036397">
    <property type="entry name" value="RNaseH_sf"/>
</dbReference>